<dbReference type="AlphaFoldDB" id="A0A286IDE8"/>
<accession>A0A286IDE8</accession>
<dbReference type="InterPro" id="IPR007387">
    <property type="entry name" value="TRAP_DctQ"/>
</dbReference>
<feature type="transmembrane region" description="Helical" evidence="9">
    <location>
        <begin position="107"/>
        <end position="131"/>
    </location>
</feature>
<proteinExistence type="inferred from homology"/>
<dbReference type="PANTHER" id="PTHR35011">
    <property type="entry name" value="2,3-DIKETO-L-GULONATE TRAP TRANSPORTER SMALL PERMEASE PROTEIN YIAM"/>
    <property type="match status" value="1"/>
</dbReference>
<organism evidence="11 12">
    <name type="scientific">Hoeflea halophila</name>
    <dbReference type="NCBI Taxonomy" id="714899"/>
    <lineage>
        <taxon>Bacteria</taxon>
        <taxon>Pseudomonadati</taxon>
        <taxon>Pseudomonadota</taxon>
        <taxon>Alphaproteobacteria</taxon>
        <taxon>Hyphomicrobiales</taxon>
        <taxon>Rhizobiaceae</taxon>
        <taxon>Hoeflea</taxon>
    </lineage>
</organism>
<comment type="subunit">
    <text evidence="9">The complex comprises the extracytoplasmic solute receptor protein and the two transmembrane proteins.</text>
</comment>
<dbReference type="RefSeq" id="WP_210421530.1">
    <property type="nucleotide sequence ID" value="NZ_OCPC01000004.1"/>
</dbReference>
<evidence type="ECO:0000313" key="12">
    <source>
        <dbReference type="Proteomes" id="UP000219465"/>
    </source>
</evidence>
<feature type="transmembrane region" description="Helical" evidence="9">
    <location>
        <begin position="20"/>
        <end position="48"/>
    </location>
</feature>
<dbReference type="GO" id="GO:0015740">
    <property type="term" value="P:C4-dicarboxylate transport"/>
    <property type="evidence" value="ECO:0007669"/>
    <property type="project" value="TreeGrafter"/>
</dbReference>
<evidence type="ECO:0000256" key="7">
    <source>
        <dbReference type="ARBA" id="ARBA00023136"/>
    </source>
</evidence>
<evidence type="ECO:0000256" key="9">
    <source>
        <dbReference type="RuleBase" id="RU369079"/>
    </source>
</evidence>
<keyword evidence="3" id="KW-1003">Cell membrane</keyword>
<evidence type="ECO:0000256" key="2">
    <source>
        <dbReference type="ARBA" id="ARBA00022448"/>
    </source>
</evidence>
<dbReference type="Proteomes" id="UP000219465">
    <property type="component" value="Unassembled WGS sequence"/>
</dbReference>
<evidence type="ECO:0000256" key="8">
    <source>
        <dbReference type="ARBA" id="ARBA00038436"/>
    </source>
</evidence>
<evidence type="ECO:0000256" key="3">
    <source>
        <dbReference type="ARBA" id="ARBA00022475"/>
    </source>
</evidence>
<keyword evidence="4 9" id="KW-0997">Cell inner membrane</keyword>
<dbReference type="GO" id="GO:0005886">
    <property type="term" value="C:plasma membrane"/>
    <property type="evidence" value="ECO:0007669"/>
    <property type="project" value="UniProtKB-SubCell"/>
</dbReference>
<comment type="subcellular location">
    <subcellularLocation>
        <location evidence="1 9">Cell inner membrane</location>
        <topology evidence="1 9">Multi-pass membrane protein</topology>
    </subcellularLocation>
</comment>
<keyword evidence="12" id="KW-1185">Reference proteome</keyword>
<evidence type="ECO:0000256" key="5">
    <source>
        <dbReference type="ARBA" id="ARBA00022692"/>
    </source>
</evidence>
<keyword evidence="7 9" id="KW-0472">Membrane</keyword>
<protein>
    <recommendedName>
        <fullName evidence="9">TRAP transporter small permease protein</fullName>
    </recommendedName>
</protein>
<comment type="similarity">
    <text evidence="8 9">Belongs to the TRAP transporter small permease family.</text>
</comment>
<gene>
    <name evidence="11" type="ORF">SAMN05877838_3056</name>
</gene>
<keyword evidence="6 9" id="KW-1133">Transmembrane helix</keyword>
<dbReference type="GO" id="GO:0022857">
    <property type="term" value="F:transmembrane transporter activity"/>
    <property type="evidence" value="ECO:0007669"/>
    <property type="project" value="UniProtKB-UniRule"/>
</dbReference>
<sequence length="180" mass="19700">MRDDEKKGGAPDKGTPNIAVRIGAFLTPVFIAMAVLAAMAGCAIVVLIGASVTMRYFAFAPFRFTEEIVGLLMTAAFFLALPLVTLRADHVRVLVLVSALPERARIWAHRLSALFGAAFCLWFLALCLPWLEFAIDRNIKTEVGRLLLYPWMALLPLSMALSVVAFLLGASSQFQRNKTG</sequence>
<evidence type="ECO:0000256" key="4">
    <source>
        <dbReference type="ARBA" id="ARBA00022519"/>
    </source>
</evidence>
<feature type="domain" description="Tripartite ATP-independent periplasmic transporters DctQ component" evidence="10">
    <location>
        <begin position="44"/>
        <end position="170"/>
    </location>
</feature>
<dbReference type="InterPro" id="IPR055348">
    <property type="entry name" value="DctQ"/>
</dbReference>
<name>A0A286IDE8_9HYPH</name>
<evidence type="ECO:0000313" key="11">
    <source>
        <dbReference type="EMBL" id="SOE18140.1"/>
    </source>
</evidence>
<comment type="function">
    <text evidence="9">Part of the tripartite ATP-independent periplasmic (TRAP) transport system.</text>
</comment>
<evidence type="ECO:0000256" key="1">
    <source>
        <dbReference type="ARBA" id="ARBA00004429"/>
    </source>
</evidence>
<dbReference type="Pfam" id="PF04290">
    <property type="entry name" value="DctQ"/>
    <property type="match status" value="1"/>
</dbReference>
<keyword evidence="5 9" id="KW-0812">Transmembrane</keyword>
<dbReference type="PANTHER" id="PTHR35011:SF10">
    <property type="entry name" value="TRAP TRANSPORTER SMALL PERMEASE PROTEIN"/>
    <property type="match status" value="1"/>
</dbReference>
<feature type="transmembrane region" description="Helical" evidence="9">
    <location>
        <begin position="68"/>
        <end position="86"/>
    </location>
</feature>
<reference evidence="12" key="1">
    <citation type="submission" date="2017-08" db="EMBL/GenBank/DDBJ databases">
        <authorList>
            <person name="Varghese N."/>
            <person name="Submissions S."/>
        </authorList>
    </citation>
    <scope>NUCLEOTIDE SEQUENCE [LARGE SCALE GENOMIC DNA]</scope>
    <source>
        <strain evidence="12">KCTC 23107</strain>
    </source>
</reference>
<feature type="transmembrane region" description="Helical" evidence="9">
    <location>
        <begin position="151"/>
        <end position="170"/>
    </location>
</feature>
<evidence type="ECO:0000259" key="10">
    <source>
        <dbReference type="Pfam" id="PF04290"/>
    </source>
</evidence>
<evidence type="ECO:0000256" key="6">
    <source>
        <dbReference type="ARBA" id="ARBA00022989"/>
    </source>
</evidence>
<keyword evidence="2 9" id="KW-0813">Transport</keyword>
<dbReference type="EMBL" id="OCPC01000004">
    <property type="protein sequence ID" value="SOE18140.1"/>
    <property type="molecule type" value="Genomic_DNA"/>
</dbReference>